<dbReference type="EMBL" id="JANPWB010000010">
    <property type="protein sequence ID" value="KAJ1138206.1"/>
    <property type="molecule type" value="Genomic_DNA"/>
</dbReference>
<dbReference type="AlphaFoldDB" id="A0AAV7QFR2"/>
<dbReference type="Proteomes" id="UP001066276">
    <property type="component" value="Chromosome 6"/>
</dbReference>
<organism evidence="2 3">
    <name type="scientific">Pleurodeles waltl</name>
    <name type="common">Iberian ribbed newt</name>
    <dbReference type="NCBI Taxonomy" id="8319"/>
    <lineage>
        <taxon>Eukaryota</taxon>
        <taxon>Metazoa</taxon>
        <taxon>Chordata</taxon>
        <taxon>Craniata</taxon>
        <taxon>Vertebrata</taxon>
        <taxon>Euteleostomi</taxon>
        <taxon>Amphibia</taxon>
        <taxon>Batrachia</taxon>
        <taxon>Caudata</taxon>
        <taxon>Salamandroidea</taxon>
        <taxon>Salamandridae</taxon>
        <taxon>Pleurodelinae</taxon>
        <taxon>Pleurodeles</taxon>
    </lineage>
</organism>
<evidence type="ECO:0000313" key="2">
    <source>
        <dbReference type="EMBL" id="KAJ1138206.1"/>
    </source>
</evidence>
<name>A0AAV7QFR2_PLEWA</name>
<comment type="caution">
    <text evidence="2">The sequence shown here is derived from an EMBL/GenBank/DDBJ whole genome shotgun (WGS) entry which is preliminary data.</text>
</comment>
<evidence type="ECO:0000313" key="3">
    <source>
        <dbReference type="Proteomes" id="UP001066276"/>
    </source>
</evidence>
<sequence>MSQCVDEERPCTCSPLVVEKLEGFLETTTVLIDDLKKESINIRSARVRPLYQRRNMEAPQTPEILGVLEVKAIVNSDRVETERGGTEIPPTKDQLIRLTD</sequence>
<accession>A0AAV7QFR2</accession>
<gene>
    <name evidence="2" type="ORF">NDU88_004597</name>
</gene>
<evidence type="ECO:0000256" key="1">
    <source>
        <dbReference type="SAM" id="MobiDB-lite"/>
    </source>
</evidence>
<protein>
    <submittedName>
        <fullName evidence="2">Uncharacterized protein</fullName>
    </submittedName>
</protein>
<keyword evidence="3" id="KW-1185">Reference proteome</keyword>
<feature type="region of interest" description="Disordered" evidence="1">
    <location>
        <begin position="80"/>
        <end position="100"/>
    </location>
</feature>
<proteinExistence type="predicted"/>
<reference evidence="2" key="1">
    <citation type="journal article" date="2022" name="bioRxiv">
        <title>Sequencing and chromosome-scale assembly of the giantPleurodeles waltlgenome.</title>
        <authorList>
            <person name="Brown T."/>
            <person name="Elewa A."/>
            <person name="Iarovenko S."/>
            <person name="Subramanian E."/>
            <person name="Araus A.J."/>
            <person name="Petzold A."/>
            <person name="Susuki M."/>
            <person name="Suzuki K.-i.T."/>
            <person name="Hayashi T."/>
            <person name="Toyoda A."/>
            <person name="Oliveira C."/>
            <person name="Osipova E."/>
            <person name="Leigh N.D."/>
            <person name="Simon A."/>
            <person name="Yun M.H."/>
        </authorList>
    </citation>
    <scope>NUCLEOTIDE SEQUENCE</scope>
    <source>
        <strain evidence="2">20211129_DDA</strain>
        <tissue evidence="2">Liver</tissue>
    </source>
</reference>